<sequence>MQTIRILPNIKALLRDGKEAEAVDVINMHVDVIAPYIKDDLKHIKSDDPKTSLCLSKIYFVLGDYDKAIEYALRAGDLLVDDGSFYYTSIVYHMMDSVDMNSDSKVRDFVLRVIRAEEVDDSLIGYLFSIKAYELLKEALVQHMSGENDYRKLLDLLISLGEEEGCLKEIYGMFAEIGPRNKPFIFYVVDAYFYLEDIEKVKELIEKLIKEDILLCYEVAFYIEDNYSPEIDVSHEKVMFILNGEFKKKILGAFLLEKNLTSFKFLESIARTRTHYLGLANSLMNLGTSNDTFYRSNADIFGQSSEWAKFCEVSSIGMIHLFNSNPYEILKNYLPSEVSQKEGGALMALGLIKAGTFSEEDTEYLLYFLDTEDTLTPELAYGVCLGLGLINMGSANNEILSKLKELSKVDRTLLVEASVYGMGILGLNSWNVEILEDLKAIGCDTEFERVKRAVGVSLSLVLMFSEEMFYDEDTASNGEFKNYINELLSDKDSIMRAGGVLSLGSAFVGTGRLSVISSLLPYINDGDDDVKRAAVIAIGLVCCDDRDLLVGTLEPLSENHNFFVRAAVAIILGLFLSGTGDKVCTNILEALMYDSNNLVRQSACIGAGFITMQCNPELIPNYKRIIERLNKLIVDKKESGAVELGAVFGRGLSEAGGRNIIFSVRNMSGITSADRIAGAILFLHYWYWYPLISMVSLCALPTSIFCFNEDLEEENIEIPTSSRYDNLLIRLPDTKKARRFKQRPKEDKEVITESPSVLTSGSRCTIKQREECGLDSPAIFFVKKK</sequence>
<name>A0ABY8CGM4_ENCHE</name>
<evidence type="ECO:0000256" key="2">
    <source>
        <dbReference type="ARBA" id="ARBA00022737"/>
    </source>
</evidence>
<evidence type="ECO:0000256" key="1">
    <source>
        <dbReference type="ARBA" id="ARBA00006308"/>
    </source>
</evidence>
<dbReference type="PANTHER" id="PTHR10943:SF2">
    <property type="entry name" value="26S PROTEASOME NON-ATPASE REGULATORY SUBUNIT 1"/>
    <property type="match status" value="1"/>
</dbReference>
<dbReference type="Proteomes" id="UP001217963">
    <property type="component" value="Chromosome II"/>
</dbReference>
<keyword evidence="2" id="KW-0677">Repeat</keyword>
<dbReference type="InterPro" id="IPR011990">
    <property type="entry name" value="TPR-like_helical_dom_sf"/>
</dbReference>
<dbReference type="InterPro" id="IPR016642">
    <property type="entry name" value="26S_Psome_Rpn2"/>
</dbReference>
<dbReference type="Pfam" id="PF13646">
    <property type="entry name" value="HEAT_2"/>
    <property type="match status" value="1"/>
</dbReference>
<evidence type="ECO:0000259" key="5">
    <source>
        <dbReference type="Pfam" id="PF21505"/>
    </source>
</evidence>
<dbReference type="PANTHER" id="PTHR10943">
    <property type="entry name" value="26S PROTEASOME NON-ATPASE REGULATORY SUBUNIT"/>
    <property type="match status" value="1"/>
</dbReference>
<dbReference type="GO" id="GO:0000502">
    <property type="term" value="C:proteasome complex"/>
    <property type="evidence" value="ECO:0007669"/>
    <property type="project" value="UniProtKB-KW"/>
</dbReference>
<dbReference type="Pfam" id="PF01851">
    <property type="entry name" value="PC_rep"/>
    <property type="match status" value="1"/>
</dbReference>
<evidence type="ECO:0000256" key="4">
    <source>
        <dbReference type="PIRNR" id="PIRNR015947"/>
    </source>
</evidence>
<dbReference type="SUPFAM" id="SSF48371">
    <property type="entry name" value="ARM repeat"/>
    <property type="match status" value="1"/>
</dbReference>
<feature type="domain" description="26S proteasome non-ATPase regulatory subunit 1/RPN2 N-terminal" evidence="5">
    <location>
        <begin position="48"/>
        <end position="226"/>
    </location>
</feature>
<evidence type="ECO:0000256" key="3">
    <source>
        <dbReference type="ARBA" id="ARBA00022942"/>
    </source>
</evidence>
<dbReference type="InterPro" id="IPR011989">
    <property type="entry name" value="ARM-like"/>
</dbReference>
<dbReference type="EMBL" id="CP119063">
    <property type="protein sequence ID" value="WEL38024.1"/>
    <property type="molecule type" value="Genomic_DNA"/>
</dbReference>
<evidence type="ECO:0000313" key="6">
    <source>
        <dbReference type="EMBL" id="WEL38024.1"/>
    </source>
</evidence>
<reference evidence="6 7" key="1">
    <citation type="submission" date="2023-02" db="EMBL/GenBank/DDBJ databases">
        <title>Encephalitozoon hellem ATCC 50451 complete genome.</title>
        <authorList>
            <person name="Mascarenhas dos Santos A.C."/>
            <person name="Julian A.T."/>
            <person name="Pombert J.-F."/>
        </authorList>
    </citation>
    <scope>NUCLEOTIDE SEQUENCE [LARGE SCALE GENOMIC DNA]</scope>
    <source>
        <strain evidence="6 7">ATCC 50451</strain>
    </source>
</reference>
<gene>
    <name evidence="6" type="ORF">PFJ87_02g00600</name>
</gene>
<organism evidence="6 7">
    <name type="scientific">Encephalitozoon hellem</name>
    <name type="common">Microsporidian parasite</name>
    <dbReference type="NCBI Taxonomy" id="27973"/>
    <lineage>
        <taxon>Eukaryota</taxon>
        <taxon>Fungi</taxon>
        <taxon>Fungi incertae sedis</taxon>
        <taxon>Microsporidia</taxon>
        <taxon>Unikaryonidae</taxon>
        <taxon>Encephalitozoon</taxon>
    </lineage>
</organism>
<comment type="similarity">
    <text evidence="1 4">Belongs to the proteasome subunit S1 family.</text>
</comment>
<proteinExistence type="inferred from homology"/>
<keyword evidence="3 4" id="KW-0647">Proteasome</keyword>
<keyword evidence="7" id="KW-1185">Reference proteome</keyword>
<accession>A0ABY8CGM4</accession>
<dbReference type="InterPro" id="IPR048570">
    <property type="entry name" value="PSMD1_RPN2_N"/>
</dbReference>
<comment type="function">
    <text evidence="4">Acts as a regulatory subunit of the 26S proteasome which is involved in the ATP-dependent degradation of ubiquitinated proteins.</text>
</comment>
<dbReference type="Gene3D" id="1.25.40.10">
    <property type="entry name" value="Tetratricopeptide repeat domain"/>
    <property type="match status" value="1"/>
</dbReference>
<dbReference type="Gene3D" id="1.25.10.10">
    <property type="entry name" value="Leucine-rich Repeat Variant"/>
    <property type="match status" value="1"/>
</dbReference>
<dbReference type="InterPro" id="IPR016024">
    <property type="entry name" value="ARM-type_fold"/>
</dbReference>
<protein>
    <recommendedName>
        <fullName evidence="4">26S proteasome regulatory subunit RPN2</fullName>
    </recommendedName>
</protein>
<evidence type="ECO:0000313" key="7">
    <source>
        <dbReference type="Proteomes" id="UP001217963"/>
    </source>
</evidence>
<dbReference type="InterPro" id="IPR002015">
    <property type="entry name" value="Proteasome/cyclosome_rpt"/>
</dbReference>
<dbReference type="Pfam" id="PF21505">
    <property type="entry name" value="RPN2_N"/>
    <property type="match status" value="1"/>
</dbReference>
<dbReference type="PIRSF" id="PIRSF015947">
    <property type="entry name" value="26S_Psome_Rpn2"/>
    <property type="match status" value="1"/>
</dbReference>